<reference evidence="2" key="1">
    <citation type="submission" date="2022-11" db="UniProtKB">
        <authorList>
            <consortium name="WormBaseParasite"/>
        </authorList>
    </citation>
    <scope>IDENTIFICATION</scope>
</reference>
<protein>
    <submittedName>
        <fullName evidence="2">Uncharacterized protein</fullName>
    </submittedName>
</protein>
<proteinExistence type="predicted"/>
<dbReference type="WBParaSite" id="jg19356">
    <property type="protein sequence ID" value="jg19356"/>
    <property type="gene ID" value="jg19356"/>
</dbReference>
<evidence type="ECO:0000313" key="2">
    <source>
        <dbReference type="WBParaSite" id="jg19356"/>
    </source>
</evidence>
<evidence type="ECO:0000313" key="1">
    <source>
        <dbReference type="Proteomes" id="UP000887574"/>
    </source>
</evidence>
<dbReference type="Proteomes" id="UP000887574">
    <property type="component" value="Unplaced"/>
</dbReference>
<sequence>MENHLKIEEAVLKIQTLVAEKKDCTAIKKDSRQGVLQATFSIDDVPNAIGSSLCSEKTDCAGASWWLDVRKTKKG</sequence>
<accession>A0A915DGR3</accession>
<organism evidence="1 2">
    <name type="scientific">Ditylenchus dipsaci</name>
    <dbReference type="NCBI Taxonomy" id="166011"/>
    <lineage>
        <taxon>Eukaryota</taxon>
        <taxon>Metazoa</taxon>
        <taxon>Ecdysozoa</taxon>
        <taxon>Nematoda</taxon>
        <taxon>Chromadorea</taxon>
        <taxon>Rhabditida</taxon>
        <taxon>Tylenchina</taxon>
        <taxon>Tylenchomorpha</taxon>
        <taxon>Sphaerularioidea</taxon>
        <taxon>Anguinidae</taxon>
        <taxon>Anguininae</taxon>
        <taxon>Ditylenchus</taxon>
    </lineage>
</organism>
<keyword evidence="1" id="KW-1185">Reference proteome</keyword>
<name>A0A915DGR3_9BILA</name>
<dbReference type="AlphaFoldDB" id="A0A915DGR3"/>